<gene>
    <name evidence="7" type="primary">107362088</name>
</gene>
<dbReference type="InterPro" id="IPR036869">
    <property type="entry name" value="J_dom_sf"/>
</dbReference>
<dbReference type="InterPro" id="IPR036236">
    <property type="entry name" value="Znf_C2H2_sf"/>
</dbReference>
<evidence type="ECO:0000259" key="6">
    <source>
        <dbReference type="PROSITE" id="PS50076"/>
    </source>
</evidence>
<dbReference type="InterPro" id="IPR054076">
    <property type="entry name" value="ZUO1-like_ZHD"/>
</dbReference>
<reference evidence="8" key="1">
    <citation type="submission" date="2011-08" db="EMBL/GenBank/DDBJ databases">
        <authorList>
            <person name="Rombauts S."/>
        </authorList>
    </citation>
    <scope>NUCLEOTIDE SEQUENCE</scope>
    <source>
        <strain evidence="8">London</strain>
    </source>
</reference>
<keyword evidence="8" id="KW-1185">Reference proteome</keyword>
<dbReference type="InterPro" id="IPR051964">
    <property type="entry name" value="Chaperone_stress_response"/>
</dbReference>
<evidence type="ECO:0000256" key="2">
    <source>
        <dbReference type="ARBA" id="ARBA00022771"/>
    </source>
</evidence>
<evidence type="ECO:0000313" key="7">
    <source>
        <dbReference type="EnsemblMetazoa" id="tetur07g06260.1"/>
    </source>
</evidence>
<dbReference type="PANTHER" id="PTHR44029:SF1">
    <property type="entry name" value="DNAJ HOMOLOG SUBFAMILY C MEMBER 21"/>
    <property type="match status" value="1"/>
</dbReference>
<reference evidence="7" key="2">
    <citation type="submission" date="2015-06" db="UniProtKB">
        <authorList>
            <consortium name="EnsemblMetazoa"/>
        </authorList>
    </citation>
    <scope>IDENTIFICATION</scope>
</reference>
<dbReference type="Pfam" id="PF00226">
    <property type="entry name" value="DnaJ"/>
    <property type="match status" value="1"/>
</dbReference>
<dbReference type="PANTHER" id="PTHR44029">
    <property type="entry name" value="DNAJ HOMOLOG SUBFAMILY C MEMBER 21"/>
    <property type="match status" value="1"/>
</dbReference>
<sequence>MAGRKAIKKCYYEILGIEQNASDEVIRKNYKLLALKYHPDKNMDNLAEATEMFRSVQEAYEVLTNPQERAWYDKHRSAILAGLDKDSIADSCFDIFPYFTSSCYSGYDDSEEGFYTVYRHVFDEIIKEDTPYYEDDFVKPMSFGYSTTPYQDVHQFYSFWDSYSTPKTFAFLDLYKTMEAPNRRIVRLMEKENKKIRDAAKKKRNEEIRELVAFVKRRDKRVEAHKKLVEVKLEEKRKKSAEHRKKQLAERRKEAESYEESNLFSVGDLEEELKNIEENFAEYDDVKKKKKKNKGKTKDQVLTGGKKTVQDEQDIDGQTTNNDPVNCDQDDSANKEDSETESFENCDLYCMACEKLFKSVKSFENHENSKKHKVNVAALKVLLEQEDQSLENNSELEDNEDGVS</sequence>
<organism evidence="7 8">
    <name type="scientific">Tetranychus urticae</name>
    <name type="common">Two-spotted spider mite</name>
    <dbReference type="NCBI Taxonomy" id="32264"/>
    <lineage>
        <taxon>Eukaryota</taxon>
        <taxon>Metazoa</taxon>
        <taxon>Ecdysozoa</taxon>
        <taxon>Arthropoda</taxon>
        <taxon>Chelicerata</taxon>
        <taxon>Arachnida</taxon>
        <taxon>Acari</taxon>
        <taxon>Acariformes</taxon>
        <taxon>Trombidiformes</taxon>
        <taxon>Prostigmata</taxon>
        <taxon>Eleutherengona</taxon>
        <taxon>Raphignathae</taxon>
        <taxon>Tetranychoidea</taxon>
        <taxon>Tetranychidae</taxon>
        <taxon>Tetranychus</taxon>
    </lineage>
</organism>
<dbReference type="HOGENOM" id="CLU_009539_3_0_1"/>
<dbReference type="GO" id="GO:0005737">
    <property type="term" value="C:cytoplasm"/>
    <property type="evidence" value="ECO:0007669"/>
    <property type="project" value="TreeGrafter"/>
</dbReference>
<proteinExistence type="predicted"/>
<feature type="region of interest" description="Disordered" evidence="5">
    <location>
        <begin position="385"/>
        <end position="404"/>
    </location>
</feature>
<dbReference type="KEGG" id="tut:107362088"/>
<dbReference type="Pfam" id="PF12171">
    <property type="entry name" value="zf-C2H2_jaz"/>
    <property type="match status" value="1"/>
</dbReference>
<name>T1K9V0_TETUR</name>
<dbReference type="SUPFAM" id="SSF57667">
    <property type="entry name" value="beta-beta-alpha zinc fingers"/>
    <property type="match status" value="1"/>
</dbReference>
<feature type="region of interest" description="Disordered" evidence="5">
    <location>
        <begin position="287"/>
        <end position="339"/>
    </location>
</feature>
<dbReference type="EMBL" id="CAEY01001893">
    <property type="status" value="NOT_ANNOTATED_CDS"/>
    <property type="molecule type" value="Genomic_DNA"/>
</dbReference>
<keyword evidence="3" id="KW-0862">Zinc</keyword>
<dbReference type="Proteomes" id="UP000015104">
    <property type="component" value="Unassembled WGS sequence"/>
</dbReference>
<evidence type="ECO:0000256" key="4">
    <source>
        <dbReference type="ARBA" id="ARBA00074367"/>
    </source>
</evidence>
<dbReference type="SUPFAM" id="SSF46565">
    <property type="entry name" value="Chaperone J-domain"/>
    <property type="match status" value="1"/>
</dbReference>
<dbReference type="Gene3D" id="3.30.160.60">
    <property type="entry name" value="Classic Zinc Finger"/>
    <property type="match status" value="1"/>
</dbReference>
<dbReference type="PROSITE" id="PS00028">
    <property type="entry name" value="ZINC_FINGER_C2H2_1"/>
    <property type="match status" value="1"/>
</dbReference>
<dbReference type="InterPro" id="IPR013087">
    <property type="entry name" value="Znf_C2H2_type"/>
</dbReference>
<dbReference type="SMART" id="SM00451">
    <property type="entry name" value="ZnF_U1"/>
    <property type="match status" value="1"/>
</dbReference>
<dbReference type="PROSITE" id="PS50076">
    <property type="entry name" value="DNAJ_2"/>
    <property type="match status" value="1"/>
</dbReference>
<dbReference type="OMA" id="RANHEES"/>
<dbReference type="GO" id="GO:0008270">
    <property type="term" value="F:zinc ion binding"/>
    <property type="evidence" value="ECO:0007669"/>
    <property type="project" value="UniProtKB-KW"/>
</dbReference>
<dbReference type="InterPro" id="IPR001623">
    <property type="entry name" value="DnaJ_domain"/>
</dbReference>
<evidence type="ECO:0000256" key="3">
    <source>
        <dbReference type="ARBA" id="ARBA00022833"/>
    </source>
</evidence>
<feature type="region of interest" description="Disordered" evidence="5">
    <location>
        <begin position="235"/>
        <end position="254"/>
    </location>
</feature>
<dbReference type="STRING" id="32264.T1K9V0"/>
<dbReference type="CDD" id="cd06257">
    <property type="entry name" value="DnaJ"/>
    <property type="match status" value="1"/>
</dbReference>
<dbReference type="OrthoDB" id="552049at2759"/>
<dbReference type="AlphaFoldDB" id="T1K9V0"/>
<dbReference type="InterPro" id="IPR022755">
    <property type="entry name" value="Znf_C2H2_jaz"/>
</dbReference>
<evidence type="ECO:0000256" key="1">
    <source>
        <dbReference type="ARBA" id="ARBA00022723"/>
    </source>
</evidence>
<keyword evidence="1" id="KW-0479">Metal-binding</keyword>
<dbReference type="PRINTS" id="PR00625">
    <property type="entry name" value="JDOMAIN"/>
</dbReference>
<dbReference type="GO" id="GO:0003676">
    <property type="term" value="F:nucleic acid binding"/>
    <property type="evidence" value="ECO:0007669"/>
    <property type="project" value="InterPro"/>
</dbReference>
<dbReference type="Pfam" id="PF21884">
    <property type="entry name" value="ZUO1-like_ZHD"/>
    <property type="match status" value="1"/>
</dbReference>
<dbReference type="SMART" id="SM00271">
    <property type="entry name" value="DnaJ"/>
    <property type="match status" value="1"/>
</dbReference>
<evidence type="ECO:0000256" key="5">
    <source>
        <dbReference type="SAM" id="MobiDB-lite"/>
    </source>
</evidence>
<dbReference type="PROSITE" id="PS00636">
    <property type="entry name" value="DNAJ_1"/>
    <property type="match status" value="1"/>
</dbReference>
<protein>
    <recommendedName>
        <fullName evidence="4">DnaJ homolog subfamily C member 21</fullName>
    </recommendedName>
</protein>
<dbReference type="FunFam" id="1.10.287.110:FF:000046">
    <property type="entry name" value="dnaJ homolog subfamily C member 21"/>
    <property type="match status" value="1"/>
</dbReference>
<accession>T1K9V0</accession>
<keyword evidence="2" id="KW-0863">Zinc-finger</keyword>
<evidence type="ECO:0000313" key="8">
    <source>
        <dbReference type="Proteomes" id="UP000015104"/>
    </source>
</evidence>
<dbReference type="eggNOG" id="KOG0717">
    <property type="taxonomic scope" value="Eukaryota"/>
</dbReference>
<dbReference type="InterPro" id="IPR003604">
    <property type="entry name" value="Matrin/U1-like-C_Znf_C2H2"/>
</dbReference>
<dbReference type="InterPro" id="IPR018253">
    <property type="entry name" value="DnaJ_domain_CS"/>
</dbReference>
<dbReference type="Gene3D" id="1.10.287.110">
    <property type="entry name" value="DnaJ domain"/>
    <property type="match status" value="1"/>
</dbReference>
<feature type="domain" description="J" evidence="6">
    <location>
        <begin position="10"/>
        <end position="76"/>
    </location>
</feature>
<dbReference type="EnsemblMetazoa" id="tetur07g06260.1">
    <property type="protein sequence ID" value="tetur07g06260.1"/>
    <property type="gene ID" value="tetur07g06260"/>
</dbReference>